<dbReference type="OrthoDB" id="694865at2759"/>
<reference evidence="1 2" key="1">
    <citation type="submission" date="2016-09" db="EMBL/GenBank/DDBJ databases">
        <title>The draft genome of Dichanthelium oligosanthes: A C3 panicoid grass species.</title>
        <authorList>
            <person name="Studer A.J."/>
            <person name="Schnable J.C."/>
            <person name="Brutnell T.P."/>
        </authorList>
    </citation>
    <scope>NUCLEOTIDE SEQUENCE [LARGE SCALE GENOMIC DNA]</scope>
    <source>
        <strain evidence="2">cv. Kellogg 1175</strain>
        <tissue evidence="1">Leaf</tissue>
    </source>
</reference>
<dbReference type="STRING" id="888268.A0A1E5V024"/>
<name>A0A1E5V024_9POAL</name>
<gene>
    <name evidence="1" type="ORF">BAE44_0020507</name>
</gene>
<sequence length="94" mass="10753">MGRTYFTRFYLADLSTFDLDEESPFGPMRYTDTDTETSTNEYGLIYRHSVGKWFKPSDSATYPLMSPSDHSINVYGTIIARDSLDYKCGPVRQG</sequence>
<keyword evidence="2" id="KW-1185">Reference proteome</keyword>
<evidence type="ECO:0000313" key="2">
    <source>
        <dbReference type="Proteomes" id="UP000095767"/>
    </source>
</evidence>
<accession>A0A1E5V024</accession>
<organism evidence="1 2">
    <name type="scientific">Dichanthelium oligosanthes</name>
    <dbReference type="NCBI Taxonomy" id="888268"/>
    <lineage>
        <taxon>Eukaryota</taxon>
        <taxon>Viridiplantae</taxon>
        <taxon>Streptophyta</taxon>
        <taxon>Embryophyta</taxon>
        <taxon>Tracheophyta</taxon>
        <taxon>Spermatophyta</taxon>
        <taxon>Magnoliopsida</taxon>
        <taxon>Liliopsida</taxon>
        <taxon>Poales</taxon>
        <taxon>Poaceae</taxon>
        <taxon>PACMAD clade</taxon>
        <taxon>Panicoideae</taxon>
        <taxon>Panicodae</taxon>
        <taxon>Paniceae</taxon>
        <taxon>Dichantheliinae</taxon>
        <taxon>Dichanthelium</taxon>
    </lineage>
</organism>
<dbReference type="AlphaFoldDB" id="A0A1E5V024"/>
<dbReference type="Proteomes" id="UP000095767">
    <property type="component" value="Unassembled WGS sequence"/>
</dbReference>
<protein>
    <submittedName>
        <fullName evidence="1">Uncharacterized protein</fullName>
    </submittedName>
</protein>
<proteinExistence type="predicted"/>
<evidence type="ECO:0000313" key="1">
    <source>
        <dbReference type="EMBL" id="OEL18471.1"/>
    </source>
</evidence>
<dbReference type="EMBL" id="LWDX02056564">
    <property type="protein sequence ID" value="OEL18471.1"/>
    <property type="molecule type" value="Genomic_DNA"/>
</dbReference>
<comment type="caution">
    <text evidence="1">The sequence shown here is derived from an EMBL/GenBank/DDBJ whole genome shotgun (WGS) entry which is preliminary data.</text>
</comment>